<keyword evidence="1" id="KW-0343">GTPase activation</keyword>
<keyword evidence="2" id="KW-0690">Ribosome biogenesis</keyword>
<feature type="region of interest" description="Disordered" evidence="3">
    <location>
        <begin position="1"/>
        <end position="96"/>
    </location>
</feature>
<reference evidence="4 5" key="1">
    <citation type="submission" date="2018-11" db="EMBL/GenBank/DDBJ databases">
        <title>Genomic Encyclopedia of Type Strains, Phase IV (KMG-IV): sequencing the most valuable type-strain genomes for metagenomic binning, comparative biology and taxonomic classification.</title>
        <authorList>
            <person name="Goeker M."/>
        </authorList>
    </citation>
    <scope>NUCLEOTIDE SEQUENCE [LARGE SCALE GENOMIC DNA]</scope>
    <source>
        <strain evidence="4 5">DSM 21945</strain>
    </source>
</reference>
<evidence type="ECO:0000313" key="4">
    <source>
        <dbReference type="EMBL" id="ROQ24269.1"/>
    </source>
</evidence>
<dbReference type="STRING" id="584787.GCA_001247655_00655"/>
<organism evidence="4 5">
    <name type="scientific">Gallaecimonas pentaromativorans</name>
    <dbReference type="NCBI Taxonomy" id="584787"/>
    <lineage>
        <taxon>Bacteria</taxon>
        <taxon>Pseudomonadati</taxon>
        <taxon>Pseudomonadota</taxon>
        <taxon>Gammaproteobacteria</taxon>
        <taxon>Enterobacterales</taxon>
        <taxon>Gallaecimonadaceae</taxon>
        <taxon>Gallaecimonas</taxon>
    </lineage>
</organism>
<evidence type="ECO:0008006" key="6">
    <source>
        <dbReference type="Google" id="ProtNLM"/>
    </source>
</evidence>
<dbReference type="NCBIfam" id="NF003560">
    <property type="entry name" value="PRK05244.1-1"/>
    <property type="match status" value="1"/>
</dbReference>
<evidence type="ECO:0000313" key="5">
    <source>
        <dbReference type="Proteomes" id="UP000268033"/>
    </source>
</evidence>
<comment type="caution">
    <text evidence="4">The sequence shown here is derived from an EMBL/GenBank/DDBJ whole genome shotgun (WGS) entry which is preliminary data.</text>
</comment>
<accession>A0A3N1P880</accession>
<dbReference type="EMBL" id="RJUL01000007">
    <property type="protein sequence ID" value="ROQ24269.1"/>
    <property type="molecule type" value="Genomic_DNA"/>
</dbReference>
<dbReference type="InterPro" id="IPR007336">
    <property type="entry name" value="YihI"/>
</dbReference>
<dbReference type="GO" id="GO:0042254">
    <property type="term" value="P:ribosome biogenesis"/>
    <property type="evidence" value="ECO:0007669"/>
    <property type="project" value="UniProtKB-KW"/>
</dbReference>
<protein>
    <recommendedName>
        <fullName evidence="6">Der GTPase-activating protein YihI</fullName>
    </recommendedName>
</protein>
<evidence type="ECO:0000256" key="1">
    <source>
        <dbReference type="ARBA" id="ARBA00022468"/>
    </source>
</evidence>
<evidence type="ECO:0000256" key="2">
    <source>
        <dbReference type="ARBA" id="ARBA00022517"/>
    </source>
</evidence>
<proteinExistence type="predicted"/>
<dbReference type="AlphaFoldDB" id="A0A3N1P880"/>
<sequence>MTRMKKTRAPGKSGASKKVDTGNTQLSTAKGKKHKVGNKSGSRHGYATATGGSSNAKGQNKDKRIGSTKPVALVSPKAAEPPKAKAKPQQQKPELDQAAKAALLESLENDERLNTLLDMLDEGEEISSEDESYVEQTTAKIEKLMAELGIVDDDDELMDDIDWDDEEQPV</sequence>
<keyword evidence="5" id="KW-1185">Reference proteome</keyword>
<name>A0A3N1P880_9GAMM</name>
<dbReference type="Pfam" id="PF04220">
    <property type="entry name" value="YihI"/>
    <property type="match status" value="1"/>
</dbReference>
<dbReference type="Proteomes" id="UP000268033">
    <property type="component" value="Unassembled WGS sequence"/>
</dbReference>
<evidence type="ECO:0000256" key="3">
    <source>
        <dbReference type="SAM" id="MobiDB-lite"/>
    </source>
</evidence>
<dbReference type="GO" id="GO:0005096">
    <property type="term" value="F:GTPase activator activity"/>
    <property type="evidence" value="ECO:0007669"/>
    <property type="project" value="UniProtKB-KW"/>
</dbReference>
<gene>
    <name evidence="4" type="ORF">EDC28_107151</name>
</gene>